<reference evidence="6" key="1">
    <citation type="journal article" date="2010" name="Nature">
        <title>The Amphimedon queenslandica genome and the evolution of animal complexity.</title>
        <authorList>
            <person name="Srivastava M."/>
            <person name="Simakov O."/>
            <person name="Chapman J."/>
            <person name="Fahey B."/>
            <person name="Gauthier M.E."/>
            <person name="Mitros T."/>
            <person name="Richards G.S."/>
            <person name="Conaco C."/>
            <person name="Dacre M."/>
            <person name="Hellsten U."/>
            <person name="Larroux C."/>
            <person name="Putnam N.H."/>
            <person name="Stanke M."/>
            <person name="Adamska M."/>
            <person name="Darling A."/>
            <person name="Degnan S.M."/>
            <person name="Oakley T.H."/>
            <person name="Plachetzki D.C."/>
            <person name="Zhai Y."/>
            <person name="Adamski M."/>
            <person name="Calcino A."/>
            <person name="Cummins S.F."/>
            <person name="Goodstein D.M."/>
            <person name="Harris C."/>
            <person name="Jackson D.J."/>
            <person name="Leys S.P."/>
            <person name="Shu S."/>
            <person name="Woodcroft B.J."/>
            <person name="Vervoort M."/>
            <person name="Kosik K.S."/>
            <person name="Manning G."/>
            <person name="Degnan B.M."/>
            <person name="Rokhsar D.S."/>
        </authorList>
    </citation>
    <scope>NUCLEOTIDE SEQUENCE [LARGE SCALE GENOMIC DNA]</scope>
</reference>
<dbReference type="eggNOG" id="KOG4177">
    <property type="taxonomic scope" value="Eukaryota"/>
</dbReference>
<name>A0A1X7VL49_AMPQE</name>
<reference evidence="5" key="2">
    <citation type="submission" date="2017-05" db="UniProtKB">
        <authorList>
            <consortium name="EnsemblMetazoa"/>
        </authorList>
    </citation>
    <scope>IDENTIFICATION</scope>
</reference>
<evidence type="ECO:0000313" key="5">
    <source>
        <dbReference type="EnsemblMetazoa" id="Aqu2.1.40624_001"/>
    </source>
</evidence>
<gene>
    <name evidence="5" type="primary">105316605</name>
</gene>
<keyword evidence="6" id="KW-1185">Reference proteome</keyword>
<dbReference type="GO" id="GO:0005737">
    <property type="term" value="C:cytoplasm"/>
    <property type="evidence" value="ECO:0007669"/>
    <property type="project" value="TreeGrafter"/>
</dbReference>
<dbReference type="SMART" id="SM00248">
    <property type="entry name" value="ANK"/>
    <property type="match status" value="8"/>
</dbReference>
<dbReference type="PANTHER" id="PTHR24198">
    <property type="entry name" value="ANKYRIN REPEAT AND PROTEIN KINASE DOMAIN-CONTAINING PROTEIN"/>
    <property type="match status" value="1"/>
</dbReference>
<dbReference type="InterPro" id="IPR036770">
    <property type="entry name" value="Ankyrin_rpt-contain_sf"/>
</dbReference>
<dbReference type="PROSITE" id="PS50297">
    <property type="entry name" value="ANK_REP_REGION"/>
    <property type="match status" value="3"/>
</dbReference>
<evidence type="ECO:0000259" key="4">
    <source>
        <dbReference type="SMART" id="SM00969"/>
    </source>
</evidence>
<dbReference type="EnsemblMetazoa" id="Aqu2.1.40624_001">
    <property type="protein sequence ID" value="Aqu2.1.40624_001"/>
    <property type="gene ID" value="Aqu2.1.40624"/>
</dbReference>
<dbReference type="InterPro" id="IPR002110">
    <property type="entry name" value="Ankyrin_rpt"/>
</dbReference>
<dbReference type="Pfam" id="PF13857">
    <property type="entry name" value="Ank_5"/>
    <property type="match status" value="1"/>
</dbReference>
<dbReference type="InterPro" id="IPR001496">
    <property type="entry name" value="SOCS_box"/>
</dbReference>
<evidence type="ECO:0000256" key="1">
    <source>
        <dbReference type="ARBA" id="ARBA00022737"/>
    </source>
</evidence>
<dbReference type="AlphaFoldDB" id="A0A1X7VL49"/>
<evidence type="ECO:0000256" key="2">
    <source>
        <dbReference type="ARBA" id="ARBA00023043"/>
    </source>
</evidence>
<dbReference type="SMART" id="SM00969">
    <property type="entry name" value="SOCS_box"/>
    <property type="match status" value="1"/>
</dbReference>
<organism evidence="5">
    <name type="scientific">Amphimedon queenslandica</name>
    <name type="common">Sponge</name>
    <dbReference type="NCBI Taxonomy" id="400682"/>
    <lineage>
        <taxon>Eukaryota</taxon>
        <taxon>Metazoa</taxon>
        <taxon>Porifera</taxon>
        <taxon>Demospongiae</taxon>
        <taxon>Heteroscleromorpha</taxon>
        <taxon>Haplosclerida</taxon>
        <taxon>Niphatidae</taxon>
        <taxon>Amphimedon</taxon>
    </lineage>
</organism>
<sequence length="635" mass="71396">MGVETSRVVSPEEDTIDAYIDRDGGYLVNRHRKTATMTTVDIGLSQEKEDYNENRPPDPNSFCNFQETTLLQFQSLIVSSRNDQQLALTLEKKLKLNSSFVEGALRRAVVSRKLDLMTHALEVNRLIPQDSLFKVSDGFLLQLIHRTVSLKEIELLRSLLSYISLSLETKRELQNIAILAAQCDFLDAVQLLCSKFPSCLEQTFQGHSLLITMASQRADSSVQFMSYLLENGVDVNTQEPSGDTALHVAIRENNIEGIKVLLEQNVCLYLKNSQGLTPLELAQGQVNALLSSCSSPQPHEVSLYAAAKEGKRESVQQLLNSGVSINSKWVNGHTALCAASMNGDADLTHFLLAQGAAIFPPGNTWPELPVVHALTNNHTDIACLLIESVANEYEKLNKKEKEHIHTQLVSLLHYSARINAVAIATLILRSKFHIDLNSSFISGLSPLHEACRCGHLDMVKLLLLYGVEANLLSNFYLNSPLHYASFYGHTHVAAYLLKYPEVDIDIENKQHESPLYCVLHGQLTAEEKSYPKESSIIFLLLRGAKLLKPGRKNCELSQFDLLYAQQRWDFIPLQTQKLIIVVRNEIRPHSLMNAARFCIRSSLNVPVNDDILDKIGLPYRMRNYVLLKDWFPNDY</sequence>
<evidence type="ECO:0000256" key="3">
    <source>
        <dbReference type="PROSITE-ProRule" id="PRU00023"/>
    </source>
</evidence>
<dbReference type="EnsemblMetazoa" id="XM_011411640.2">
    <property type="protein sequence ID" value="XP_011409942.1"/>
    <property type="gene ID" value="LOC105316605"/>
</dbReference>
<dbReference type="Gene3D" id="1.25.40.20">
    <property type="entry name" value="Ankyrin repeat-containing domain"/>
    <property type="match status" value="3"/>
</dbReference>
<dbReference type="InParanoid" id="A0A1X7VL49"/>
<keyword evidence="2 3" id="KW-0040">ANK repeat</keyword>
<evidence type="ECO:0000313" key="6">
    <source>
        <dbReference type="Proteomes" id="UP000007879"/>
    </source>
</evidence>
<protein>
    <recommendedName>
        <fullName evidence="4">SOCS box domain-containing protein</fullName>
    </recommendedName>
</protein>
<dbReference type="PANTHER" id="PTHR24198:SF165">
    <property type="entry name" value="ANKYRIN REPEAT-CONTAINING PROTEIN-RELATED"/>
    <property type="match status" value="1"/>
</dbReference>
<feature type="repeat" description="ANK" evidence="3">
    <location>
        <begin position="241"/>
        <end position="273"/>
    </location>
</feature>
<feature type="repeat" description="ANK" evidence="3">
    <location>
        <begin position="442"/>
        <end position="474"/>
    </location>
</feature>
<dbReference type="PROSITE" id="PS50088">
    <property type="entry name" value="ANK_REPEAT"/>
    <property type="match status" value="3"/>
</dbReference>
<keyword evidence="1" id="KW-0677">Repeat</keyword>
<feature type="domain" description="SOCS box" evidence="4">
    <location>
        <begin position="588"/>
        <end position="628"/>
    </location>
</feature>
<dbReference type="OrthoDB" id="8191639at2759"/>
<dbReference type="SUPFAM" id="SSF48403">
    <property type="entry name" value="Ankyrin repeat"/>
    <property type="match status" value="1"/>
</dbReference>
<proteinExistence type="predicted"/>
<dbReference type="Pfam" id="PF12796">
    <property type="entry name" value="Ank_2"/>
    <property type="match status" value="2"/>
</dbReference>
<dbReference type="KEGG" id="aqu:105316605"/>
<accession>A0A1X7VL49</accession>
<feature type="repeat" description="ANK" evidence="3">
    <location>
        <begin position="331"/>
        <end position="358"/>
    </location>
</feature>
<dbReference type="Proteomes" id="UP000007879">
    <property type="component" value="Unassembled WGS sequence"/>
</dbReference>